<reference evidence="1" key="1">
    <citation type="submission" date="2018-02" db="EMBL/GenBank/DDBJ databases">
        <title>Rhizophora mucronata_Transcriptome.</title>
        <authorList>
            <person name="Meera S.P."/>
            <person name="Sreeshan A."/>
            <person name="Augustine A."/>
        </authorList>
    </citation>
    <scope>NUCLEOTIDE SEQUENCE</scope>
    <source>
        <tissue evidence="1">Leaf</tissue>
    </source>
</reference>
<proteinExistence type="predicted"/>
<name>A0A2P2JU14_RHIMU</name>
<protein>
    <submittedName>
        <fullName evidence="1">Uncharacterized protein</fullName>
    </submittedName>
</protein>
<dbReference type="AlphaFoldDB" id="A0A2P2JU14"/>
<evidence type="ECO:0000313" key="1">
    <source>
        <dbReference type="EMBL" id="MBW96965.1"/>
    </source>
</evidence>
<accession>A0A2P2JU14</accession>
<dbReference type="EMBL" id="GGEC01016482">
    <property type="protein sequence ID" value="MBW96965.1"/>
    <property type="molecule type" value="Transcribed_RNA"/>
</dbReference>
<sequence length="67" mass="7111">MAARGSSSSANNDAFASKAICWASVSAIRTIIFPEPSKCASSSIEPGNAFMSMFTYELNTWNNPSSV</sequence>
<organism evidence="1">
    <name type="scientific">Rhizophora mucronata</name>
    <name type="common">Asiatic mangrove</name>
    <dbReference type="NCBI Taxonomy" id="61149"/>
    <lineage>
        <taxon>Eukaryota</taxon>
        <taxon>Viridiplantae</taxon>
        <taxon>Streptophyta</taxon>
        <taxon>Embryophyta</taxon>
        <taxon>Tracheophyta</taxon>
        <taxon>Spermatophyta</taxon>
        <taxon>Magnoliopsida</taxon>
        <taxon>eudicotyledons</taxon>
        <taxon>Gunneridae</taxon>
        <taxon>Pentapetalae</taxon>
        <taxon>rosids</taxon>
        <taxon>fabids</taxon>
        <taxon>Malpighiales</taxon>
        <taxon>Rhizophoraceae</taxon>
        <taxon>Rhizophora</taxon>
    </lineage>
</organism>